<evidence type="ECO:0000313" key="3">
    <source>
        <dbReference type="Proteomes" id="UP001500742"/>
    </source>
</evidence>
<reference evidence="3" key="1">
    <citation type="journal article" date="2019" name="Int. J. Syst. Evol. Microbiol.">
        <title>The Global Catalogue of Microorganisms (GCM) 10K type strain sequencing project: providing services to taxonomists for standard genome sequencing and annotation.</title>
        <authorList>
            <consortium name="The Broad Institute Genomics Platform"/>
            <consortium name="The Broad Institute Genome Sequencing Center for Infectious Disease"/>
            <person name="Wu L."/>
            <person name="Ma J."/>
        </authorList>
    </citation>
    <scope>NUCLEOTIDE SEQUENCE [LARGE SCALE GENOMIC DNA]</scope>
    <source>
        <strain evidence="3">JCM 16601</strain>
    </source>
</reference>
<comment type="caution">
    <text evidence="2">The sequence shown here is derived from an EMBL/GenBank/DDBJ whole genome shotgun (WGS) entry which is preliminary data.</text>
</comment>
<dbReference type="EMBL" id="BAAAZC010000004">
    <property type="protein sequence ID" value="GAA3959272.1"/>
    <property type="molecule type" value="Genomic_DNA"/>
</dbReference>
<organism evidence="2 3">
    <name type="scientific">Mucilaginibacter dorajii</name>
    <dbReference type="NCBI Taxonomy" id="692994"/>
    <lineage>
        <taxon>Bacteria</taxon>
        <taxon>Pseudomonadati</taxon>
        <taxon>Bacteroidota</taxon>
        <taxon>Sphingobacteriia</taxon>
        <taxon>Sphingobacteriales</taxon>
        <taxon>Sphingobacteriaceae</taxon>
        <taxon>Mucilaginibacter</taxon>
    </lineage>
</organism>
<dbReference type="InterPro" id="IPR018958">
    <property type="entry name" value="Knr4/Smi1-like_dom"/>
</dbReference>
<protein>
    <recommendedName>
        <fullName evidence="1">Knr4/Smi1-like domain-containing protein</fullName>
    </recommendedName>
</protein>
<feature type="domain" description="Knr4/Smi1-like" evidence="1">
    <location>
        <begin position="22"/>
        <end position="128"/>
    </location>
</feature>
<proteinExistence type="predicted"/>
<evidence type="ECO:0000259" key="1">
    <source>
        <dbReference type="SMART" id="SM00860"/>
    </source>
</evidence>
<accession>A0ABP7P3X6</accession>
<dbReference type="Pfam" id="PF09346">
    <property type="entry name" value="SMI1_KNR4"/>
    <property type="match status" value="1"/>
</dbReference>
<keyword evidence="3" id="KW-1185">Reference proteome</keyword>
<sequence>MDNWIQEVISKWQSEGVKLNPPATISEVDAVESFLSFKFPNDFKEFYSQANGFNGLDWQEHMFTFWPLEMIVEEYKTNGNKNFVGFSDFLLASHFIGFNKNTPGIFKSYSEDDNGKHIADSFEEVISMINSSNDNIY</sequence>
<name>A0ABP7P3X6_9SPHI</name>
<gene>
    <name evidence="2" type="ORF">GCM10022210_03410</name>
</gene>
<dbReference type="InterPro" id="IPR037883">
    <property type="entry name" value="Knr4/Smi1-like_sf"/>
</dbReference>
<dbReference type="RefSeq" id="WP_259090532.1">
    <property type="nucleotide sequence ID" value="NZ_BAAAZC010000004.1"/>
</dbReference>
<evidence type="ECO:0000313" key="2">
    <source>
        <dbReference type="EMBL" id="GAA3959272.1"/>
    </source>
</evidence>
<dbReference type="SMART" id="SM00860">
    <property type="entry name" value="SMI1_KNR4"/>
    <property type="match status" value="1"/>
</dbReference>
<dbReference type="Gene3D" id="3.40.1580.10">
    <property type="entry name" value="SMI1/KNR4-like"/>
    <property type="match status" value="1"/>
</dbReference>
<dbReference type="SUPFAM" id="SSF160631">
    <property type="entry name" value="SMI1/KNR4-like"/>
    <property type="match status" value="1"/>
</dbReference>
<dbReference type="Proteomes" id="UP001500742">
    <property type="component" value="Unassembled WGS sequence"/>
</dbReference>